<keyword evidence="1" id="KW-0004">4Fe-4S</keyword>
<dbReference type="EMBL" id="LR778301">
    <property type="protein sequence ID" value="CAB1367306.1"/>
    <property type="molecule type" value="Genomic_DNA"/>
</dbReference>
<evidence type="ECO:0000256" key="3">
    <source>
        <dbReference type="ARBA" id="ARBA00023004"/>
    </source>
</evidence>
<dbReference type="AlphaFoldDB" id="A0A6S6XNB2"/>
<feature type="domain" description="4Fe-4S ferredoxin-type" evidence="6">
    <location>
        <begin position="120"/>
        <end position="149"/>
    </location>
</feature>
<keyword evidence="8" id="KW-1185">Reference proteome</keyword>
<dbReference type="Proteomes" id="UP000515733">
    <property type="component" value="Chromosome"/>
</dbReference>
<dbReference type="GO" id="GO:0046872">
    <property type="term" value="F:metal ion binding"/>
    <property type="evidence" value="ECO:0007669"/>
    <property type="project" value="UniProtKB-KW"/>
</dbReference>
<name>A0A6S6XNB2_9PROT</name>
<feature type="domain" description="4Fe-4S ferredoxin-type" evidence="6">
    <location>
        <begin position="243"/>
        <end position="272"/>
    </location>
</feature>
<dbReference type="PROSITE" id="PS00198">
    <property type="entry name" value="4FE4S_FER_1"/>
    <property type="match status" value="1"/>
</dbReference>
<dbReference type="SUPFAM" id="SSF54862">
    <property type="entry name" value="4Fe-4S ferredoxins"/>
    <property type="match status" value="1"/>
</dbReference>
<keyword evidence="2" id="KW-0479">Metal-binding</keyword>
<dbReference type="Pfam" id="PF13247">
    <property type="entry name" value="Fer4_11"/>
    <property type="match status" value="2"/>
</dbReference>
<protein>
    <submittedName>
        <fullName evidence="7">Fe-S-cluster-containing hydrogenase subunit</fullName>
    </submittedName>
</protein>
<accession>A0A6S6XNB2</accession>
<evidence type="ECO:0000256" key="2">
    <source>
        <dbReference type="ARBA" id="ARBA00022723"/>
    </source>
</evidence>
<dbReference type="PROSITE" id="PS51379">
    <property type="entry name" value="4FE4S_FER_2"/>
    <property type="match status" value="2"/>
</dbReference>
<dbReference type="GO" id="GO:0051539">
    <property type="term" value="F:4 iron, 4 sulfur cluster binding"/>
    <property type="evidence" value="ECO:0007669"/>
    <property type="project" value="UniProtKB-KW"/>
</dbReference>
<dbReference type="CDD" id="cd10551">
    <property type="entry name" value="PsrB"/>
    <property type="match status" value="1"/>
</dbReference>
<evidence type="ECO:0000256" key="4">
    <source>
        <dbReference type="ARBA" id="ARBA00023014"/>
    </source>
</evidence>
<dbReference type="KEGG" id="doe:DENOEST_0134"/>
<dbReference type="PANTHER" id="PTHR43177">
    <property type="entry name" value="PROTEIN NRFC"/>
    <property type="match status" value="1"/>
</dbReference>
<evidence type="ECO:0000256" key="1">
    <source>
        <dbReference type="ARBA" id="ARBA00022485"/>
    </source>
</evidence>
<dbReference type="InterPro" id="IPR050954">
    <property type="entry name" value="ET_IronSulfur_Cluster-Binding"/>
</dbReference>
<sequence>MAFSKNSPGDRPREQESGCSSQPMSADPAQAVLKTSRRDFLRAGGGMLGISSLIGAGALMANSDDPKSATSWAEHFQKNYRLMTDEEKAEARQRLEIRYSAEYGKQVSVDTTGPQPGVLMGYALNVRKCIGCRRCVHACVAENNQSRGTHSGEKIEWIQVLRMERGEFSQEKINQGYPEGLGIQVGGNAYTPAGQVLEGQYFYEPESVPEKEATYMPIACMQCEKPPCVKVCPVRTTYREGDGPVVIDYNWCIGCRMCMGACPYWARRINLTTPVLPKEEMNPVTHYLGNRPRMRGVVEKCHWCLQRTRQGRYPACVEVCPVGARKFGNLLDPESEVSLILARKNVFRLKAELNTFPKFFYFYD</sequence>
<evidence type="ECO:0000313" key="8">
    <source>
        <dbReference type="Proteomes" id="UP000515733"/>
    </source>
</evidence>
<evidence type="ECO:0000313" key="7">
    <source>
        <dbReference type="EMBL" id="CAB1367306.1"/>
    </source>
</evidence>
<dbReference type="InterPro" id="IPR017896">
    <property type="entry name" value="4Fe4S_Fe-S-bd"/>
</dbReference>
<reference evidence="7 8" key="1">
    <citation type="submission" date="2020-03" db="EMBL/GenBank/DDBJ databases">
        <authorList>
            <consortium name="Genoscope - CEA"/>
            <person name="William W."/>
        </authorList>
    </citation>
    <scope>NUCLEOTIDE SEQUENCE [LARGE SCALE GENOMIC DNA]</scope>
    <source>
        <strain evidence="8">DSM 16959</strain>
    </source>
</reference>
<evidence type="ECO:0000259" key="6">
    <source>
        <dbReference type="PROSITE" id="PS51379"/>
    </source>
</evidence>
<dbReference type="Gene3D" id="3.30.70.20">
    <property type="match status" value="3"/>
</dbReference>
<dbReference type="InterPro" id="IPR017900">
    <property type="entry name" value="4Fe4S_Fe_S_CS"/>
</dbReference>
<feature type="region of interest" description="Disordered" evidence="5">
    <location>
        <begin position="1"/>
        <end position="29"/>
    </location>
</feature>
<gene>
    <name evidence="7" type="ORF">DENOEST_0134</name>
</gene>
<dbReference type="RefSeq" id="WP_197970470.1">
    <property type="nucleotide sequence ID" value="NZ_LR778301.1"/>
</dbReference>
<organism evidence="7 8">
    <name type="scientific">Denitratisoma oestradiolicum</name>
    <dbReference type="NCBI Taxonomy" id="311182"/>
    <lineage>
        <taxon>Bacteria</taxon>
        <taxon>Pseudomonadati</taxon>
        <taxon>Pseudomonadota</taxon>
        <taxon>Betaproteobacteria</taxon>
        <taxon>Nitrosomonadales</taxon>
        <taxon>Sterolibacteriaceae</taxon>
        <taxon>Denitratisoma</taxon>
    </lineage>
</organism>
<evidence type="ECO:0000256" key="5">
    <source>
        <dbReference type="SAM" id="MobiDB-lite"/>
    </source>
</evidence>
<proteinExistence type="predicted"/>
<dbReference type="PANTHER" id="PTHR43177:SF3">
    <property type="entry name" value="PROTEIN NRFC HOMOLOG"/>
    <property type="match status" value="1"/>
</dbReference>
<keyword evidence="4" id="KW-0411">Iron-sulfur</keyword>
<keyword evidence="3" id="KW-0408">Iron</keyword>